<dbReference type="PANTHER" id="PTHR10851">
    <property type="entry name" value="PYRIDOXINE-5-PHOSPHATE OXIDASE"/>
    <property type="match status" value="1"/>
</dbReference>
<feature type="domain" description="Pyridoxamine 5'-phosphate oxidase N-terminal" evidence="10">
    <location>
        <begin position="36"/>
        <end position="160"/>
    </location>
</feature>
<comment type="function">
    <text evidence="7">Catalyzes the oxidation of either pyridoxine 5'-phosphate (PNP) or pyridoxamine 5'-phosphate (PMP) into pyridoxal 5'-phosphate (PLP).</text>
</comment>
<evidence type="ECO:0000256" key="2">
    <source>
        <dbReference type="ARBA" id="ARBA00011738"/>
    </source>
</evidence>
<evidence type="ECO:0000256" key="8">
    <source>
        <dbReference type="PIRSR" id="PIRSR000190-1"/>
    </source>
</evidence>
<evidence type="ECO:0000256" key="3">
    <source>
        <dbReference type="ARBA" id="ARBA00022630"/>
    </source>
</evidence>
<feature type="binding site" evidence="7 9">
    <location>
        <begin position="79"/>
        <end position="80"/>
    </location>
    <ligand>
        <name>FMN</name>
        <dbReference type="ChEBI" id="CHEBI:58210"/>
    </ligand>
</feature>
<dbReference type="InterPro" id="IPR012349">
    <property type="entry name" value="Split_barrel_FMN-bd"/>
</dbReference>
<comment type="pathway">
    <text evidence="7">Cofactor metabolism; pyridoxal 5'-phosphate salvage; pyridoxal 5'-phosphate from pyridoxine 5'-phosphate: step 1/1.</text>
</comment>
<comment type="similarity">
    <text evidence="1 7">Belongs to the pyridoxamine 5'-phosphate oxidase family.</text>
</comment>
<evidence type="ECO:0000256" key="7">
    <source>
        <dbReference type="HAMAP-Rule" id="MF_01629"/>
    </source>
</evidence>
<evidence type="ECO:0000256" key="4">
    <source>
        <dbReference type="ARBA" id="ARBA00022643"/>
    </source>
</evidence>
<dbReference type="NCBIfam" id="TIGR00558">
    <property type="entry name" value="pdxH"/>
    <property type="match status" value="1"/>
</dbReference>
<proteinExistence type="inferred from homology"/>
<dbReference type="EMBL" id="AAWS01000040">
    <property type="protein sequence ID" value="EAY25952.1"/>
    <property type="molecule type" value="Genomic_DNA"/>
</dbReference>
<feature type="binding site" evidence="7 8">
    <location>
        <position position="126"/>
    </location>
    <ligand>
        <name>substrate</name>
    </ligand>
</feature>
<keyword evidence="5 7" id="KW-0560">Oxidoreductase</keyword>
<dbReference type="NCBIfam" id="NF004231">
    <property type="entry name" value="PRK05679.1"/>
    <property type="match status" value="1"/>
</dbReference>
<evidence type="ECO:0000256" key="6">
    <source>
        <dbReference type="ARBA" id="ARBA00023096"/>
    </source>
</evidence>
<comment type="catalytic activity">
    <reaction evidence="7">
        <text>pyridoxine 5'-phosphate + O2 = pyridoxal 5'-phosphate + H2O2</text>
        <dbReference type="Rhea" id="RHEA:15149"/>
        <dbReference type="ChEBI" id="CHEBI:15379"/>
        <dbReference type="ChEBI" id="CHEBI:16240"/>
        <dbReference type="ChEBI" id="CHEBI:58589"/>
        <dbReference type="ChEBI" id="CHEBI:597326"/>
        <dbReference type="EC" id="1.4.3.5"/>
    </reaction>
</comment>
<comment type="pathway">
    <text evidence="7">Cofactor metabolism; pyridoxal 5'-phosphate salvage; pyridoxal 5'-phosphate from pyridoxamine 5'-phosphate: step 1/1.</text>
</comment>
<organism evidence="12 13">
    <name type="scientific">Microscilla marina ATCC 23134</name>
    <dbReference type="NCBI Taxonomy" id="313606"/>
    <lineage>
        <taxon>Bacteria</taxon>
        <taxon>Pseudomonadati</taxon>
        <taxon>Bacteroidota</taxon>
        <taxon>Cytophagia</taxon>
        <taxon>Cytophagales</taxon>
        <taxon>Microscillaceae</taxon>
        <taxon>Microscilla</taxon>
    </lineage>
</organism>
<dbReference type="EC" id="1.4.3.5" evidence="7"/>
<dbReference type="FunFam" id="2.30.110.10:FF:000020">
    <property type="entry name" value="PNPO isoform 11"/>
    <property type="match status" value="1"/>
</dbReference>
<dbReference type="InterPro" id="IPR011576">
    <property type="entry name" value="Pyridox_Oxase_N"/>
</dbReference>
<dbReference type="AlphaFoldDB" id="A1ZUD3"/>
<evidence type="ECO:0000259" key="10">
    <source>
        <dbReference type="Pfam" id="PF01243"/>
    </source>
</evidence>
<dbReference type="InterPro" id="IPR000659">
    <property type="entry name" value="Pyridox_Oxase"/>
</dbReference>
<dbReference type="Pfam" id="PF10590">
    <property type="entry name" value="PNP_phzG_C"/>
    <property type="match status" value="1"/>
</dbReference>
<feature type="binding site" evidence="7 8">
    <location>
        <position position="69"/>
    </location>
    <ligand>
        <name>substrate</name>
    </ligand>
</feature>
<dbReference type="PIRSF" id="PIRSF000190">
    <property type="entry name" value="Pyd_amn-ph_oxd"/>
    <property type="match status" value="1"/>
</dbReference>
<dbReference type="GO" id="GO:0010181">
    <property type="term" value="F:FMN binding"/>
    <property type="evidence" value="ECO:0007669"/>
    <property type="project" value="UniProtKB-UniRule"/>
</dbReference>
<feature type="binding site" evidence="7 8">
    <location>
        <position position="130"/>
    </location>
    <ligand>
        <name>substrate</name>
    </ligand>
</feature>
<dbReference type="eggNOG" id="COG0259">
    <property type="taxonomic scope" value="Bacteria"/>
</dbReference>
<feature type="binding site" evidence="7 9">
    <location>
        <position position="198"/>
    </location>
    <ligand>
        <name>FMN</name>
        <dbReference type="ChEBI" id="CHEBI:58210"/>
    </ligand>
</feature>
<evidence type="ECO:0000256" key="1">
    <source>
        <dbReference type="ARBA" id="ARBA00007301"/>
    </source>
</evidence>
<evidence type="ECO:0000256" key="5">
    <source>
        <dbReference type="ARBA" id="ARBA00023002"/>
    </source>
</evidence>
<feature type="binding site" evidence="7 9">
    <location>
        <begin position="64"/>
        <end position="69"/>
    </location>
    <ligand>
        <name>FMN</name>
        <dbReference type="ChEBI" id="CHEBI:58210"/>
    </ligand>
</feature>
<dbReference type="OrthoDB" id="9780392at2"/>
<comment type="cofactor">
    <cofactor evidence="7 9">
        <name>FMN</name>
        <dbReference type="ChEBI" id="CHEBI:58210"/>
    </cofactor>
    <text evidence="7 9">Binds 1 FMN per subunit.</text>
</comment>
<evidence type="ECO:0000313" key="13">
    <source>
        <dbReference type="Proteomes" id="UP000004095"/>
    </source>
</evidence>
<feature type="binding site" evidence="7 9">
    <location>
        <begin position="143"/>
        <end position="144"/>
    </location>
    <ligand>
        <name>FMN</name>
        <dbReference type="ChEBI" id="CHEBI:58210"/>
    </ligand>
</feature>
<protein>
    <recommendedName>
        <fullName evidence="7">Pyridoxine/pyridoxamine 5'-phosphate oxidase</fullName>
        <ecNumber evidence="7">1.4.3.5</ecNumber>
    </recommendedName>
    <alternativeName>
        <fullName evidence="7">PNP/PMP oxidase</fullName>
        <shortName evidence="7">PNPOx</shortName>
    </alternativeName>
    <alternativeName>
        <fullName evidence="7">Pyridoxal 5'-phosphate synthase</fullName>
    </alternativeName>
</protein>
<evidence type="ECO:0000313" key="12">
    <source>
        <dbReference type="EMBL" id="EAY25952.1"/>
    </source>
</evidence>
<dbReference type="UniPathway" id="UPA01068">
    <property type="reaction ID" value="UER00304"/>
</dbReference>
<dbReference type="InterPro" id="IPR019740">
    <property type="entry name" value="Pyridox_Oxase_CS"/>
</dbReference>
<feature type="binding site" evidence="7 9">
    <location>
        <position position="85"/>
    </location>
    <ligand>
        <name>FMN</name>
        <dbReference type="ChEBI" id="CHEBI:58210"/>
    </ligand>
</feature>
<keyword evidence="6 7" id="KW-0664">Pyridoxine biosynthesis</keyword>
<feature type="binding site" evidence="7 8">
    <location>
        <position position="134"/>
    </location>
    <ligand>
        <name>substrate</name>
    </ligand>
</feature>
<dbReference type="GO" id="GO:0008615">
    <property type="term" value="P:pyridoxine biosynthetic process"/>
    <property type="evidence" value="ECO:0007669"/>
    <property type="project" value="UniProtKB-UniRule"/>
</dbReference>
<keyword evidence="13" id="KW-1185">Reference proteome</keyword>
<dbReference type="InterPro" id="IPR019576">
    <property type="entry name" value="Pyridoxamine_oxidase_dimer_C"/>
</dbReference>
<feature type="binding site" evidence="7 9">
    <location>
        <position position="86"/>
    </location>
    <ligand>
        <name>FMN</name>
        <dbReference type="ChEBI" id="CHEBI:58210"/>
    </ligand>
</feature>
<feature type="binding site" evidence="7 9">
    <location>
        <position position="188"/>
    </location>
    <ligand>
        <name>FMN</name>
        <dbReference type="ChEBI" id="CHEBI:58210"/>
    </ligand>
</feature>
<evidence type="ECO:0000256" key="9">
    <source>
        <dbReference type="PIRSR" id="PIRSR000190-2"/>
    </source>
</evidence>
<comment type="catalytic activity">
    <reaction evidence="7">
        <text>pyridoxamine 5'-phosphate + O2 + H2O = pyridoxal 5'-phosphate + H2O2 + NH4(+)</text>
        <dbReference type="Rhea" id="RHEA:15817"/>
        <dbReference type="ChEBI" id="CHEBI:15377"/>
        <dbReference type="ChEBI" id="CHEBI:15379"/>
        <dbReference type="ChEBI" id="CHEBI:16240"/>
        <dbReference type="ChEBI" id="CHEBI:28938"/>
        <dbReference type="ChEBI" id="CHEBI:58451"/>
        <dbReference type="ChEBI" id="CHEBI:597326"/>
        <dbReference type="EC" id="1.4.3.5"/>
    </reaction>
</comment>
<comment type="caution">
    <text evidence="12">The sequence shown here is derived from an EMBL/GenBank/DDBJ whole genome shotgun (WGS) entry which is preliminary data.</text>
</comment>
<reference evidence="12 13" key="1">
    <citation type="submission" date="2007-01" db="EMBL/GenBank/DDBJ databases">
        <authorList>
            <person name="Haygood M."/>
            <person name="Podell S."/>
            <person name="Anderson C."/>
            <person name="Hopkinson B."/>
            <person name="Roe K."/>
            <person name="Barbeau K."/>
            <person name="Gaasterland T."/>
            <person name="Ferriera S."/>
            <person name="Johnson J."/>
            <person name="Kravitz S."/>
            <person name="Beeson K."/>
            <person name="Sutton G."/>
            <person name="Rogers Y.-H."/>
            <person name="Friedman R."/>
            <person name="Frazier M."/>
            <person name="Venter J.C."/>
        </authorList>
    </citation>
    <scope>NUCLEOTIDE SEQUENCE [LARGE SCALE GENOMIC DNA]</scope>
    <source>
        <strain evidence="12 13">ATCC 23134</strain>
    </source>
</reference>
<dbReference type="Pfam" id="PF01243">
    <property type="entry name" value="PNPOx_N"/>
    <property type="match status" value="1"/>
</dbReference>
<dbReference type="PROSITE" id="PS01064">
    <property type="entry name" value="PYRIDOX_OXIDASE"/>
    <property type="match status" value="1"/>
</dbReference>
<feature type="binding site" evidence="8">
    <location>
        <begin position="11"/>
        <end position="14"/>
    </location>
    <ligand>
        <name>substrate</name>
    </ligand>
</feature>
<feature type="domain" description="Pyridoxine 5'-phosphate oxidase dimerisation C-terminal" evidence="11">
    <location>
        <begin position="175"/>
        <end position="215"/>
    </location>
</feature>
<sequence length="215" mass="24409">MDNSAKISQIRTDYTLHSLHKKDVAAHPITQFNQWLEEAIKAEVNEPTAMHLATATKAGKPSGRVVLLKDTNPEGFTFYTNYTSRKGAELEENPQACLTFFWPELQRQVRIYGEAKKVSDQTSADYFGTRPRGSQISALASPQSYEVANREVLESKVAETTAEYEGKTVERPLHWGGYVLVPHEVEFWQGRASRLHDRLLYEGGENEWIIKRLAP</sequence>
<dbReference type="Gene3D" id="2.30.110.10">
    <property type="entry name" value="Electron Transport, Fmn-binding Protein, Chain A"/>
    <property type="match status" value="1"/>
</dbReference>
<name>A1ZUD3_MICM2</name>
<feature type="binding site" evidence="7 9">
    <location>
        <position position="108"/>
    </location>
    <ligand>
        <name>FMN</name>
        <dbReference type="ChEBI" id="CHEBI:58210"/>
    </ligand>
</feature>
<dbReference type="GO" id="GO:0004733">
    <property type="term" value="F:pyridoxamine phosphate oxidase activity"/>
    <property type="evidence" value="ECO:0007669"/>
    <property type="project" value="UniProtKB-UniRule"/>
</dbReference>
<dbReference type="Proteomes" id="UP000004095">
    <property type="component" value="Unassembled WGS sequence"/>
</dbReference>
<dbReference type="RefSeq" id="WP_002701717.1">
    <property type="nucleotide sequence ID" value="NZ_AAWS01000040.1"/>
</dbReference>
<keyword evidence="3 7" id="KW-0285">Flavoprotein</keyword>
<gene>
    <name evidence="7" type="primary">pdxH</name>
    <name evidence="12" type="ORF">M23134_07097</name>
</gene>
<dbReference type="SUPFAM" id="SSF50475">
    <property type="entry name" value="FMN-binding split barrel"/>
    <property type="match status" value="1"/>
</dbReference>
<dbReference type="PANTHER" id="PTHR10851:SF0">
    <property type="entry name" value="PYRIDOXINE-5'-PHOSPHATE OXIDASE"/>
    <property type="match status" value="1"/>
</dbReference>
<evidence type="ECO:0000259" key="11">
    <source>
        <dbReference type="Pfam" id="PF10590"/>
    </source>
</evidence>
<feature type="binding site" evidence="7 8">
    <location>
        <begin position="194"/>
        <end position="196"/>
    </location>
    <ligand>
        <name>substrate</name>
    </ligand>
</feature>
<accession>A1ZUD3</accession>
<dbReference type="HAMAP" id="MF_01629">
    <property type="entry name" value="PdxH"/>
    <property type="match status" value="1"/>
</dbReference>
<keyword evidence="4 7" id="KW-0288">FMN</keyword>
<comment type="subunit">
    <text evidence="2 7">Homodimer.</text>
</comment>